<dbReference type="EMBL" id="UINC01022723">
    <property type="protein sequence ID" value="SVA92924.1"/>
    <property type="molecule type" value="Genomic_DNA"/>
</dbReference>
<dbReference type="GO" id="GO:0044096">
    <property type="term" value="C:type IV pilus"/>
    <property type="evidence" value="ECO:0007669"/>
    <property type="project" value="TreeGrafter"/>
</dbReference>
<dbReference type="PANTHER" id="PTHR30093">
    <property type="entry name" value="GENERAL SECRETION PATHWAY PROTEIN G"/>
    <property type="match status" value="1"/>
</dbReference>
<keyword evidence="2" id="KW-1133">Transmembrane helix</keyword>
<dbReference type="GO" id="GO:0007155">
    <property type="term" value="P:cell adhesion"/>
    <property type="evidence" value="ECO:0007669"/>
    <property type="project" value="InterPro"/>
</dbReference>
<dbReference type="InterPro" id="IPR045584">
    <property type="entry name" value="Pilin-like"/>
</dbReference>
<keyword evidence="2" id="KW-0472">Membrane</keyword>
<keyword evidence="1" id="KW-0488">Methylation</keyword>
<protein>
    <submittedName>
        <fullName evidence="3">Uncharacterized protein</fullName>
    </submittedName>
</protein>
<dbReference type="SUPFAM" id="SSF54523">
    <property type="entry name" value="Pili subunits"/>
    <property type="match status" value="1"/>
</dbReference>
<dbReference type="NCBIfam" id="TIGR02532">
    <property type="entry name" value="IV_pilin_GFxxxE"/>
    <property type="match status" value="1"/>
</dbReference>
<organism evidence="3">
    <name type="scientific">marine metagenome</name>
    <dbReference type="NCBI Taxonomy" id="408172"/>
    <lineage>
        <taxon>unclassified sequences</taxon>
        <taxon>metagenomes</taxon>
        <taxon>ecological metagenomes</taxon>
    </lineage>
</organism>
<keyword evidence="2" id="KW-0812">Transmembrane</keyword>
<evidence type="ECO:0000313" key="3">
    <source>
        <dbReference type="EMBL" id="SVA92924.1"/>
    </source>
</evidence>
<evidence type="ECO:0000256" key="2">
    <source>
        <dbReference type="SAM" id="Phobius"/>
    </source>
</evidence>
<dbReference type="AlphaFoldDB" id="A0A381ZUY3"/>
<dbReference type="GO" id="GO:0043107">
    <property type="term" value="P:type IV pilus-dependent motility"/>
    <property type="evidence" value="ECO:0007669"/>
    <property type="project" value="TreeGrafter"/>
</dbReference>
<dbReference type="PANTHER" id="PTHR30093:SF34">
    <property type="entry name" value="PREPILIN PEPTIDASE-DEPENDENT PROTEIN D"/>
    <property type="match status" value="1"/>
</dbReference>
<dbReference type="Gene3D" id="3.30.700.10">
    <property type="entry name" value="Glycoprotein, Type 4 Pilin"/>
    <property type="match status" value="1"/>
</dbReference>
<sequence>MKEKGFTLIELMIVVAIIGILAAIAIPQYQNYVARAQVAEGLSLASGVKTAISEYHSTHGTFPDYATQAERHGALGIPISATDFAGSYVSKIKVVEDGKFEITFGAESSELIATKSFWMIPNDEGGSISWRCNCAKLDTAHCKTIGTPQSGTTQINEKFLPSSCL</sequence>
<gene>
    <name evidence="3" type="ORF">METZ01_LOCUS145778</name>
</gene>
<dbReference type="Pfam" id="PF07963">
    <property type="entry name" value="N_methyl"/>
    <property type="match status" value="1"/>
</dbReference>
<name>A0A381ZUY3_9ZZZZ</name>
<dbReference type="Pfam" id="PF00114">
    <property type="entry name" value="Pilin"/>
    <property type="match status" value="1"/>
</dbReference>
<feature type="transmembrane region" description="Helical" evidence="2">
    <location>
        <begin position="6"/>
        <end position="26"/>
    </location>
</feature>
<evidence type="ECO:0000256" key="1">
    <source>
        <dbReference type="ARBA" id="ARBA00022481"/>
    </source>
</evidence>
<dbReference type="PROSITE" id="PS00409">
    <property type="entry name" value="PROKAR_NTER_METHYL"/>
    <property type="match status" value="1"/>
</dbReference>
<reference evidence="3" key="1">
    <citation type="submission" date="2018-05" db="EMBL/GenBank/DDBJ databases">
        <authorList>
            <person name="Lanie J.A."/>
            <person name="Ng W.-L."/>
            <person name="Kazmierczak K.M."/>
            <person name="Andrzejewski T.M."/>
            <person name="Davidsen T.M."/>
            <person name="Wayne K.J."/>
            <person name="Tettelin H."/>
            <person name="Glass J.I."/>
            <person name="Rusch D."/>
            <person name="Podicherti R."/>
            <person name="Tsui H.-C.T."/>
            <person name="Winkler M.E."/>
        </authorList>
    </citation>
    <scope>NUCLEOTIDE SEQUENCE</scope>
</reference>
<accession>A0A381ZUY3</accession>
<dbReference type="InterPro" id="IPR012902">
    <property type="entry name" value="N_methyl_site"/>
</dbReference>
<proteinExistence type="predicted"/>
<dbReference type="InterPro" id="IPR001082">
    <property type="entry name" value="Pilin"/>
</dbReference>